<keyword evidence="2" id="KW-1185">Reference proteome</keyword>
<comment type="caution">
    <text evidence="1">The sequence shown here is derived from an EMBL/GenBank/DDBJ whole genome shotgun (WGS) entry which is preliminary data.</text>
</comment>
<protein>
    <submittedName>
        <fullName evidence="1">Uncharacterized protein</fullName>
    </submittedName>
</protein>
<dbReference type="Proteomes" id="UP001597297">
    <property type="component" value="Unassembled WGS sequence"/>
</dbReference>
<accession>A0ABW5E4H2</accession>
<dbReference type="EMBL" id="JBHUJC010000025">
    <property type="protein sequence ID" value="MFD2276570.1"/>
    <property type="molecule type" value="Genomic_DNA"/>
</dbReference>
<name>A0ABW5E4H2_9BACT</name>
<evidence type="ECO:0000313" key="1">
    <source>
        <dbReference type="EMBL" id="MFD2276570.1"/>
    </source>
</evidence>
<dbReference type="RefSeq" id="WP_377092933.1">
    <property type="nucleotide sequence ID" value="NZ_JBHSJM010000001.1"/>
</dbReference>
<organism evidence="1 2">
    <name type="scientific">Rubritalea spongiae</name>
    <dbReference type="NCBI Taxonomy" id="430797"/>
    <lineage>
        <taxon>Bacteria</taxon>
        <taxon>Pseudomonadati</taxon>
        <taxon>Verrucomicrobiota</taxon>
        <taxon>Verrucomicrobiia</taxon>
        <taxon>Verrucomicrobiales</taxon>
        <taxon>Rubritaleaceae</taxon>
        <taxon>Rubritalea</taxon>
    </lineage>
</organism>
<gene>
    <name evidence="1" type="ORF">ACFSQZ_08835</name>
</gene>
<sequence>MHSPFSPSQLYFFDYPLVDAKAIANSALRLLYYGTTHGAFGATSIPETRYLEHFDAFKITLEHLSNDSLSEDFEYNLVFFTKPIAMDIWLMKNRAELSEIKKLTRRVHLGTQPSLRAKRYKTPFWIKYTRPIYMSLFDVKVGDDNYVPPAFTHQFNTKYSGFVMRTQKGYPLVRTMFDAYGLTMGTRQEVHDRLDGDLQVMSYRKKA</sequence>
<proteinExistence type="predicted"/>
<evidence type="ECO:0000313" key="2">
    <source>
        <dbReference type="Proteomes" id="UP001597297"/>
    </source>
</evidence>
<reference evidence="2" key="1">
    <citation type="journal article" date="2019" name="Int. J. Syst. Evol. Microbiol.">
        <title>The Global Catalogue of Microorganisms (GCM) 10K type strain sequencing project: providing services to taxonomists for standard genome sequencing and annotation.</title>
        <authorList>
            <consortium name="The Broad Institute Genomics Platform"/>
            <consortium name="The Broad Institute Genome Sequencing Center for Infectious Disease"/>
            <person name="Wu L."/>
            <person name="Ma J."/>
        </authorList>
    </citation>
    <scope>NUCLEOTIDE SEQUENCE [LARGE SCALE GENOMIC DNA]</scope>
    <source>
        <strain evidence="2">JCM 16545</strain>
    </source>
</reference>